<comment type="caution">
    <text evidence="2">The sequence shown here is derived from an EMBL/GenBank/DDBJ whole genome shotgun (WGS) entry which is preliminary data.</text>
</comment>
<sequence>MGPGSGKTKLPPVAPPVPIPQDIDVQALQAGEAERRRLKARRGRRSTILTEGSLGVNEKKSLLGE</sequence>
<gene>
    <name evidence="2" type="ORF">LCGC14_2676470</name>
</gene>
<name>A0A0F8ZMM1_9ZZZZ</name>
<accession>A0A0F8ZMM1</accession>
<evidence type="ECO:0000256" key="1">
    <source>
        <dbReference type="SAM" id="MobiDB-lite"/>
    </source>
</evidence>
<reference evidence="2" key="1">
    <citation type="journal article" date="2015" name="Nature">
        <title>Complex archaea that bridge the gap between prokaryotes and eukaryotes.</title>
        <authorList>
            <person name="Spang A."/>
            <person name="Saw J.H."/>
            <person name="Jorgensen S.L."/>
            <person name="Zaremba-Niedzwiedzka K."/>
            <person name="Martijn J."/>
            <person name="Lind A.E."/>
            <person name="van Eijk R."/>
            <person name="Schleper C."/>
            <person name="Guy L."/>
            <person name="Ettema T.J."/>
        </authorList>
    </citation>
    <scope>NUCLEOTIDE SEQUENCE</scope>
</reference>
<feature type="region of interest" description="Disordered" evidence="1">
    <location>
        <begin position="1"/>
        <end position="20"/>
    </location>
</feature>
<protein>
    <submittedName>
        <fullName evidence="2">Uncharacterized protein</fullName>
    </submittedName>
</protein>
<proteinExistence type="predicted"/>
<dbReference type="AlphaFoldDB" id="A0A0F8ZMM1"/>
<dbReference type="EMBL" id="LAZR01047071">
    <property type="protein sequence ID" value="KKK95072.1"/>
    <property type="molecule type" value="Genomic_DNA"/>
</dbReference>
<evidence type="ECO:0000313" key="2">
    <source>
        <dbReference type="EMBL" id="KKK95072.1"/>
    </source>
</evidence>
<organism evidence="2">
    <name type="scientific">marine sediment metagenome</name>
    <dbReference type="NCBI Taxonomy" id="412755"/>
    <lineage>
        <taxon>unclassified sequences</taxon>
        <taxon>metagenomes</taxon>
        <taxon>ecological metagenomes</taxon>
    </lineage>
</organism>